<dbReference type="SUPFAM" id="SSF51556">
    <property type="entry name" value="Metallo-dependent hydrolases"/>
    <property type="match status" value="1"/>
</dbReference>
<dbReference type="InterPro" id="IPR032466">
    <property type="entry name" value="Metal_Hydrolase"/>
</dbReference>
<keyword evidence="2 4" id="KW-0378">Hydrolase</keyword>
<evidence type="ECO:0000256" key="2">
    <source>
        <dbReference type="ARBA" id="ARBA00022801"/>
    </source>
</evidence>
<comment type="function">
    <text evidence="4">Catalyzes the deamination of 5-methylthioadenosine and S-adenosyl-L-homocysteine into 5-methylthioinosine and S-inosyl-L-homocysteine, respectively. Is also able to deaminate adenosine.</text>
</comment>
<dbReference type="GO" id="GO:0090614">
    <property type="term" value="F:5'-methylthioadenosine deaminase activity"/>
    <property type="evidence" value="ECO:0007669"/>
    <property type="project" value="UniProtKB-UniRule"/>
</dbReference>
<feature type="binding site" evidence="4">
    <location>
        <position position="305"/>
    </location>
    <ligand>
        <name>Zn(2+)</name>
        <dbReference type="ChEBI" id="CHEBI:29105"/>
    </ligand>
</feature>
<dbReference type="PANTHER" id="PTHR43794">
    <property type="entry name" value="AMINOHYDROLASE SSNA-RELATED"/>
    <property type="match status" value="1"/>
</dbReference>
<sequence>MIETIDLAVSAKYVLPMENKTVLSDAGVAIKGEDIIYVGPTKQLLERFKPLKYLSYKEGLILPGLINGHTHIAMTLFRGLADDLPLMEWLNEYIFPLEQNLRPEWVYLGALLGCAEMIVSGTTCFCDMYLFSDMVAQAAAKAGLRAIVGEVLYDFPSPNYGPLEKGFIYTEKLIKKWKSHPLISVAVMPHAVYTCSPPLLKQAKEIADSYKVPYVIHLAETKTEIKQIKGKYGCTSIEYLEKLGILNENLIAVHCVWPTEKEIELLKRHQVKVIHNPESNLKLGSGIAPIPKLLRKGIIVGLGTDGPASNNDLDMFLEMGTAARIHKFYQNDPTTMTAWQTLKMATKDGACALGISEIGSLSPGKKADLIVVNLDRPHLMPIYEPISNLVYAASGSDVVTNIVNGKILMENKKILTIDLEKLYEEINAIALNIKKQMGFKL</sequence>
<feature type="binding site" evidence="4">
    <location>
        <position position="305"/>
    </location>
    <ligand>
        <name>substrate</name>
    </ligand>
</feature>
<feature type="binding site" evidence="4">
    <location>
        <position position="190"/>
    </location>
    <ligand>
        <name>substrate</name>
    </ligand>
</feature>
<dbReference type="AlphaFoldDB" id="A0A7V0NF05"/>
<dbReference type="Gene3D" id="2.30.40.10">
    <property type="entry name" value="Urease, subunit C, domain 1"/>
    <property type="match status" value="1"/>
</dbReference>
<comment type="cofactor">
    <cofactor evidence="4">
        <name>Zn(2+)</name>
        <dbReference type="ChEBI" id="CHEBI:29105"/>
    </cofactor>
    <text evidence="4">Binds 1 zinc ion per subunit.</text>
</comment>
<dbReference type="EC" id="3.5.4.31" evidence="4"/>
<dbReference type="GO" id="GO:0046872">
    <property type="term" value="F:metal ion binding"/>
    <property type="evidence" value="ECO:0007669"/>
    <property type="project" value="UniProtKB-KW"/>
</dbReference>
<dbReference type="Proteomes" id="UP000885706">
    <property type="component" value="Unassembled WGS sequence"/>
</dbReference>
<protein>
    <recommendedName>
        <fullName evidence="4">5-methylthioadenosine/S-adenosylhomocysteine deaminase</fullName>
        <shortName evidence="4">MTA/SAH deaminase</shortName>
        <ecNumber evidence="4">3.5.4.28</ecNumber>
        <ecNumber evidence="4">3.5.4.31</ecNumber>
    </recommendedName>
</protein>
<evidence type="ECO:0000259" key="5">
    <source>
        <dbReference type="Pfam" id="PF01979"/>
    </source>
</evidence>
<dbReference type="Gene3D" id="3.20.20.140">
    <property type="entry name" value="Metal-dependent hydrolases"/>
    <property type="match status" value="1"/>
</dbReference>
<feature type="binding site" evidence="4">
    <location>
        <position position="217"/>
    </location>
    <ligand>
        <name>Zn(2+)</name>
        <dbReference type="ChEBI" id="CHEBI:29105"/>
    </ligand>
</feature>
<dbReference type="HAMAP" id="MF_01281">
    <property type="entry name" value="MTA_SAH_deamin"/>
    <property type="match status" value="1"/>
</dbReference>
<feature type="binding site" evidence="4">
    <location>
        <position position="98"/>
    </location>
    <ligand>
        <name>substrate</name>
    </ligand>
</feature>
<dbReference type="InterPro" id="IPR050287">
    <property type="entry name" value="MTA/SAH_deaminase"/>
</dbReference>
<dbReference type="InterPro" id="IPR006680">
    <property type="entry name" value="Amidohydro-rel"/>
</dbReference>
<feature type="domain" description="Amidohydrolase-related" evidence="5">
    <location>
        <begin position="61"/>
        <end position="408"/>
    </location>
</feature>
<feature type="binding site" evidence="4">
    <location>
        <position position="69"/>
    </location>
    <ligand>
        <name>Zn(2+)</name>
        <dbReference type="ChEBI" id="CHEBI:29105"/>
    </ligand>
</feature>
<evidence type="ECO:0000256" key="4">
    <source>
        <dbReference type="HAMAP-Rule" id="MF_01281"/>
    </source>
</evidence>
<accession>A0A7V0NF05</accession>
<comment type="caution">
    <text evidence="4">Lacks conserved residue(s) required for the propagation of feature annotation.</text>
</comment>
<evidence type="ECO:0000256" key="3">
    <source>
        <dbReference type="ARBA" id="ARBA00022833"/>
    </source>
</evidence>
<comment type="similarity">
    <text evidence="4">Belongs to the metallo-dependent hydrolases superfamily. MTA/SAH deaminase family.</text>
</comment>
<dbReference type="PANTHER" id="PTHR43794:SF11">
    <property type="entry name" value="AMIDOHYDROLASE-RELATED DOMAIN-CONTAINING PROTEIN"/>
    <property type="match status" value="1"/>
</dbReference>
<comment type="catalytic activity">
    <reaction evidence="4">
        <text>S-adenosyl-L-homocysteine + H2O + H(+) = S-inosyl-L-homocysteine + NH4(+)</text>
        <dbReference type="Rhea" id="RHEA:20716"/>
        <dbReference type="ChEBI" id="CHEBI:15377"/>
        <dbReference type="ChEBI" id="CHEBI:15378"/>
        <dbReference type="ChEBI" id="CHEBI:28938"/>
        <dbReference type="ChEBI" id="CHEBI:57856"/>
        <dbReference type="ChEBI" id="CHEBI:57985"/>
        <dbReference type="EC" id="3.5.4.28"/>
    </reaction>
</comment>
<reference evidence="6" key="1">
    <citation type="journal article" date="2020" name="mSystems">
        <title>Genome- and Community-Level Interaction Insights into Carbon Utilization and Element Cycling Functions of Hydrothermarchaeota in Hydrothermal Sediment.</title>
        <authorList>
            <person name="Zhou Z."/>
            <person name="Liu Y."/>
            <person name="Xu W."/>
            <person name="Pan J."/>
            <person name="Luo Z.H."/>
            <person name="Li M."/>
        </authorList>
    </citation>
    <scope>NUCLEOTIDE SEQUENCE [LARGE SCALE GENOMIC DNA]</scope>
    <source>
        <strain evidence="6">HyVt-113</strain>
    </source>
</reference>
<dbReference type="EC" id="3.5.4.28" evidence="4"/>
<evidence type="ECO:0000313" key="6">
    <source>
        <dbReference type="EMBL" id="HDD35783.1"/>
    </source>
</evidence>
<proteinExistence type="inferred from homology"/>
<dbReference type="Pfam" id="PF01979">
    <property type="entry name" value="Amidohydro_1"/>
    <property type="match status" value="1"/>
</dbReference>
<comment type="caution">
    <text evidence="6">The sequence shown here is derived from an EMBL/GenBank/DDBJ whole genome shotgun (WGS) entry which is preliminary data.</text>
</comment>
<organism evidence="6">
    <name type="scientific">Desulfofervidus auxilii</name>
    <dbReference type="NCBI Taxonomy" id="1621989"/>
    <lineage>
        <taxon>Bacteria</taxon>
        <taxon>Pseudomonadati</taxon>
        <taxon>Thermodesulfobacteriota</taxon>
        <taxon>Candidatus Desulfofervidia</taxon>
        <taxon>Candidatus Desulfofervidales</taxon>
        <taxon>Candidatus Desulfofervidaceae</taxon>
        <taxon>Candidatus Desulfofervidus</taxon>
    </lineage>
</organism>
<gene>
    <name evidence="4" type="primary">mtaD</name>
    <name evidence="6" type="ORF">ENF30_03165</name>
</gene>
<feature type="binding site" evidence="4">
    <location>
        <position position="220"/>
    </location>
    <ligand>
        <name>substrate</name>
    </ligand>
</feature>
<dbReference type="GO" id="GO:0050270">
    <property type="term" value="F:S-adenosylhomocysteine deaminase activity"/>
    <property type="evidence" value="ECO:0007669"/>
    <property type="project" value="UniProtKB-UniRule"/>
</dbReference>
<feature type="binding site" evidence="4">
    <location>
        <position position="71"/>
    </location>
    <ligand>
        <name>Zn(2+)</name>
        <dbReference type="ChEBI" id="CHEBI:29105"/>
    </ligand>
</feature>
<dbReference type="EMBL" id="DQWQ01000142">
    <property type="protein sequence ID" value="HDD35783.1"/>
    <property type="molecule type" value="Genomic_DNA"/>
</dbReference>
<evidence type="ECO:0000256" key="1">
    <source>
        <dbReference type="ARBA" id="ARBA00022723"/>
    </source>
</evidence>
<dbReference type="CDD" id="cd01298">
    <property type="entry name" value="ATZ_TRZ_like"/>
    <property type="match status" value="1"/>
</dbReference>
<keyword evidence="3 4" id="KW-0862">Zinc</keyword>
<name>A0A7V0NF05_DESA2</name>
<keyword evidence="1 4" id="KW-0479">Metal-binding</keyword>
<dbReference type="SUPFAM" id="SSF51338">
    <property type="entry name" value="Composite domain of metallo-dependent hydrolases"/>
    <property type="match status" value="1"/>
</dbReference>
<dbReference type="InterPro" id="IPR011059">
    <property type="entry name" value="Metal-dep_hydrolase_composite"/>
</dbReference>
<dbReference type="InterPro" id="IPR023512">
    <property type="entry name" value="Deaminase_MtaD/DadD"/>
</dbReference>
<dbReference type="FunFam" id="3.20.20.140:FF:000014">
    <property type="entry name" value="5-methylthioadenosine/S-adenosylhomocysteine deaminase"/>
    <property type="match status" value="1"/>
</dbReference>
<comment type="catalytic activity">
    <reaction evidence="4">
        <text>S-methyl-5'-thioadenosine + H2O + H(+) = S-methyl-5'-thioinosine + NH4(+)</text>
        <dbReference type="Rhea" id="RHEA:25025"/>
        <dbReference type="ChEBI" id="CHEBI:15377"/>
        <dbReference type="ChEBI" id="CHEBI:15378"/>
        <dbReference type="ChEBI" id="CHEBI:17509"/>
        <dbReference type="ChEBI" id="CHEBI:28938"/>
        <dbReference type="ChEBI" id="CHEBI:48595"/>
        <dbReference type="EC" id="3.5.4.31"/>
    </reaction>
</comment>